<protein>
    <submittedName>
        <fullName evidence="2">Ankyrin</fullName>
    </submittedName>
</protein>
<keyword evidence="3" id="KW-1185">Reference proteome</keyword>
<proteinExistence type="predicted"/>
<dbReference type="SUPFAM" id="SSF48403">
    <property type="entry name" value="Ankyrin repeat"/>
    <property type="match status" value="1"/>
</dbReference>
<accession>A0ABY6VY71</accession>
<comment type="caution">
    <text evidence="2">The sequence shown here is derived from an EMBL/GenBank/DDBJ whole genome shotgun (WGS) entry which is preliminary data.</text>
</comment>
<evidence type="ECO:0000313" key="2">
    <source>
        <dbReference type="EMBL" id="VVE00527.1"/>
    </source>
</evidence>
<name>A0ABY6VY71_9BURK</name>
<reference evidence="2 3" key="1">
    <citation type="submission" date="2019-08" db="EMBL/GenBank/DDBJ databases">
        <authorList>
            <person name="Peeters C."/>
        </authorList>
    </citation>
    <scope>NUCLEOTIDE SEQUENCE [LARGE SCALE GENOMIC DNA]</scope>
    <source>
        <strain evidence="2 3">LMG 20602</strain>
    </source>
</reference>
<feature type="region of interest" description="Disordered" evidence="1">
    <location>
        <begin position="1"/>
        <end position="25"/>
    </location>
</feature>
<dbReference type="EMBL" id="CABPRV010000004">
    <property type="protein sequence ID" value="VVE00527.1"/>
    <property type="molecule type" value="Genomic_DNA"/>
</dbReference>
<dbReference type="RefSeq" id="WP_150721187.1">
    <property type="nucleotide sequence ID" value="NZ_CABPRV010000004.1"/>
</dbReference>
<dbReference type="Proteomes" id="UP000366065">
    <property type="component" value="Unassembled WGS sequence"/>
</dbReference>
<evidence type="ECO:0000256" key="1">
    <source>
        <dbReference type="SAM" id="MobiDB-lite"/>
    </source>
</evidence>
<evidence type="ECO:0000313" key="3">
    <source>
        <dbReference type="Proteomes" id="UP000366065"/>
    </source>
</evidence>
<gene>
    <name evidence="2" type="ORF">PCA20602_02112</name>
</gene>
<sequence length="390" mass="42074">MPGSPPITTCAHSTSEGSAASTQMADSAHLTAMPLSELLDVQRTPFYRPQDMWNTLVNAQTCAGRELRDACDRASRNGPLFLEMVTLLTMPESDRTLDRLSDAGIFLAPDPARSLRPDHTALLRSNEGLGLWLRYAATPTGYLNVFDGADIFGTACANDHTRIDKILRVLVASARDHTDAAPSIMVETAPLNPLVHLCSQVAPHWLARLLDIGANANQRNQRGMPLTVAAMRAEALRLHNGGQDVMHAHASLHALANLLKRHGGDLMAPNRRGVPAVALLTFHGLCGAAEALLASDADPNAADAHGNTLMHHLTHAARLQDDPTHSDNARLAHYMLIVASRYGGDLTRVNGNGHTAREWLPTSLPLDARVDDAFVGTVRATAFRRIKALC</sequence>
<organism evidence="2 3">
    <name type="scientific">Pandoraea capi</name>
    <dbReference type="NCBI Taxonomy" id="2508286"/>
    <lineage>
        <taxon>Bacteria</taxon>
        <taxon>Pseudomonadati</taxon>
        <taxon>Pseudomonadota</taxon>
        <taxon>Betaproteobacteria</taxon>
        <taxon>Burkholderiales</taxon>
        <taxon>Burkholderiaceae</taxon>
        <taxon>Pandoraea</taxon>
    </lineage>
</organism>
<dbReference type="InterPro" id="IPR036770">
    <property type="entry name" value="Ankyrin_rpt-contain_sf"/>
</dbReference>
<dbReference type="Gene3D" id="1.25.40.20">
    <property type="entry name" value="Ankyrin repeat-containing domain"/>
    <property type="match status" value="1"/>
</dbReference>